<keyword evidence="2" id="KW-1185">Reference proteome</keyword>
<protein>
    <submittedName>
        <fullName evidence="1">Uncharacterized protein</fullName>
    </submittedName>
</protein>
<dbReference type="GeneTree" id="ENSGT00940000177722"/>
<accession>A0A8C9ZN88</accession>
<dbReference type="AlphaFoldDB" id="A0A8C9ZN88"/>
<proteinExistence type="predicted"/>
<evidence type="ECO:0000313" key="1">
    <source>
        <dbReference type="Ensembl" id="ENSSLUP00000042270.1"/>
    </source>
</evidence>
<reference evidence="1" key="2">
    <citation type="submission" date="2025-09" db="UniProtKB">
        <authorList>
            <consortium name="Ensembl"/>
        </authorList>
    </citation>
    <scope>IDENTIFICATION</scope>
</reference>
<sequence>MAGHYLKCGKEVGTFLHALWDCPTVRPLWEAVLKKFEGWLRQALPESPQLCLLGDRFPMPPGLAKSEAGLMLMGFIVAARLILRNWKSPNRPDITDWLKLMTEIAAFELLIARVQNIPSKNRQAWMSFKYIEALRLGVATTQFWGLISKRGVRTKLGQKCVYATSHAKVVMYKNQT</sequence>
<dbReference type="Ensembl" id="ENSSLUT00000043599.1">
    <property type="protein sequence ID" value="ENSSLUP00000042270.1"/>
    <property type="gene ID" value="ENSSLUG00000018742.1"/>
</dbReference>
<reference evidence="1" key="1">
    <citation type="submission" date="2025-08" db="UniProtKB">
        <authorList>
            <consortium name="Ensembl"/>
        </authorList>
    </citation>
    <scope>IDENTIFICATION</scope>
</reference>
<name>A0A8C9ZN88_SANLU</name>
<dbReference type="Proteomes" id="UP000694568">
    <property type="component" value="Unplaced"/>
</dbReference>
<organism evidence="1 2">
    <name type="scientific">Sander lucioperca</name>
    <name type="common">Pike-perch</name>
    <name type="synonym">Perca lucioperca</name>
    <dbReference type="NCBI Taxonomy" id="283035"/>
    <lineage>
        <taxon>Eukaryota</taxon>
        <taxon>Metazoa</taxon>
        <taxon>Chordata</taxon>
        <taxon>Craniata</taxon>
        <taxon>Vertebrata</taxon>
        <taxon>Euteleostomi</taxon>
        <taxon>Actinopterygii</taxon>
        <taxon>Neopterygii</taxon>
        <taxon>Teleostei</taxon>
        <taxon>Neoteleostei</taxon>
        <taxon>Acanthomorphata</taxon>
        <taxon>Eupercaria</taxon>
        <taxon>Perciformes</taxon>
        <taxon>Percoidei</taxon>
        <taxon>Percidae</taxon>
        <taxon>Luciopercinae</taxon>
        <taxon>Sander</taxon>
    </lineage>
</organism>
<evidence type="ECO:0000313" key="2">
    <source>
        <dbReference type="Proteomes" id="UP000694568"/>
    </source>
</evidence>